<dbReference type="Gene3D" id="3.55.40.10">
    <property type="entry name" value="minor pseudopilin epsh domain"/>
    <property type="match status" value="1"/>
</dbReference>
<evidence type="ECO:0000256" key="3">
    <source>
        <dbReference type="ARBA" id="ARBA00021549"/>
    </source>
</evidence>
<dbReference type="InterPro" id="IPR022346">
    <property type="entry name" value="T2SS_GspH"/>
</dbReference>
<evidence type="ECO:0000256" key="1">
    <source>
        <dbReference type="ARBA" id="ARBA00004141"/>
    </source>
</evidence>
<organism evidence="14 15">
    <name type="scientific">Shewanella pealeana (strain ATCC 700345 / ANG-SQ1)</name>
    <dbReference type="NCBI Taxonomy" id="398579"/>
    <lineage>
        <taxon>Bacteria</taxon>
        <taxon>Pseudomonadati</taxon>
        <taxon>Pseudomonadota</taxon>
        <taxon>Gammaproteobacteria</taxon>
        <taxon>Alteromonadales</taxon>
        <taxon>Shewanellaceae</taxon>
        <taxon>Shewanella</taxon>
    </lineage>
</organism>
<keyword evidence="5" id="KW-0488">Methylation</keyword>
<keyword evidence="7 12" id="KW-0812">Transmembrane</keyword>
<keyword evidence="15" id="KW-1185">Reference proteome</keyword>
<dbReference type="InterPro" id="IPR036257">
    <property type="entry name" value="Cyt_c_oxidase_su2_TM_sf"/>
</dbReference>
<evidence type="ECO:0000256" key="4">
    <source>
        <dbReference type="ARBA" id="ARBA00022475"/>
    </source>
</evidence>
<dbReference type="EMBL" id="CP000851">
    <property type="protein sequence ID" value="ABV86421.1"/>
    <property type="molecule type" value="Genomic_DNA"/>
</dbReference>
<dbReference type="Pfam" id="PF07963">
    <property type="entry name" value="N_methyl"/>
    <property type="match status" value="1"/>
</dbReference>
<feature type="domain" description="Cytochrome oxidase subunit II transmembrane region profile" evidence="13">
    <location>
        <begin position="1"/>
        <end position="41"/>
    </location>
</feature>
<dbReference type="eggNOG" id="COG4970">
    <property type="taxonomic scope" value="Bacteria"/>
</dbReference>
<dbReference type="SUPFAM" id="SSF54523">
    <property type="entry name" value="Pili subunits"/>
    <property type="match status" value="1"/>
</dbReference>
<comment type="similarity">
    <text evidence="10">Belongs to the GSP H family.</text>
</comment>
<dbReference type="GO" id="GO:0005886">
    <property type="term" value="C:plasma membrane"/>
    <property type="evidence" value="ECO:0007669"/>
    <property type="project" value="UniProtKB-SubCell"/>
</dbReference>
<evidence type="ECO:0000256" key="10">
    <source>
        <dbReference type="ARBA" id="ARBA00025772"/>
    </source>
</evidence>
<evidence type="ECO:0000259" key="13">
    <source>
        <dbReference type="PROSITE" id="PS50999"/>
    </source>
</evidence>
<dbReference type="GO" id="GO:0022900">
    <property type="term" value="P:electron transport chain"/>
    <property type="evidence" value="ECO:0007669"/>
    <property type="project" value="InterPro"/>
</dbReference>
<evidence type="ECO:0000313" key="14">
    <source>
        <dbReference type="EMBL" id="ABV86421.1"/>
    </source>
</evidence>
<dbReference type="RefSeq" id="WP_012154352.1">
    <property type="nucleotide sequence ID" value="NC_009901.1"/>
</dbReference>
<keyword evidence="6" id="KW-0997">Cell inner membrane</keyword>
<comment type="subcellular location">
    <subcellularLocation>
        <location evidence="2">Cell inner membrane</location>
        <topology evidence="2">Single-pass membrane protein</topology>
    </subcellularLocation>
    <subcellularLocation>
        <location evidence="1">Membrane</location>
        <topology evidence="1">Multi-pass membrane protein</topology>
    </subcellularLocation>
</comment>
<feature type="transmembrane region" description="Helical" evidence="12">
    <location>
        <begin position="13"/>
        <end position="36"/>
    </location>
</feature>
<evidence type="ECO:0000256" key="8">
    <source>
        <dbReference type="ARBA" id="ARBA00022989"/>
    </source>
</evidence>
<keyword evidence="9 12" id="KW-0472">Membrane</keyword>
<accession>A8H1I4</accession>
<dbReference type="GO" id="GO:0015628">
    <property type="term" value="P:protein secretion by the type II secretion system"/>
    <property type="evidence" value="ECO:0007669"/>
    <property type="project" value="InterPro"/>
</dbReference>
<dbReference type="AlphaFoldDB" id="A8H1I4"/>
<evidence type="ECO:0000313" key="15">
    <source>
        <dbReference type="Proteomes" id="UP000002608"/>
    </source>
</evidence>
<evidence type="ECO:0000256" key="12">
    <source>
        <dbReference type="SAM" id="Phobius"/>
    </source>
</evidence>
<evidence type="ECO:0000256" key="9">
    <source>
        <dbReference type="ARBA" id="ARBA00023136"/>
    </source>
</evidence>
<proteinExistence type="inferred from homology"/>
<dbReference type="NCBIfam" id="TIGR02532">
    <property type="entry name" value="IV_pilin_GFxxxE"/>
    <property type="match status" value="1"/>
</dbReference>
<evidence type="ECO:0000256" key="5">
    <source>
        <dbReference type="ARBA" id="ARBA00022481"/>
    </source>
</evidence>
<keyword evidence="4" id="KW-1003">Cell membrane</keyword>
<dbReference type="PROSITE" id="PS50999">
    <property type="entry name" value="COX2_TM"/>
    <property type="match status" value="1"/>
</dbReference>
<sequence>MPHKTTGFTLIELMVTLVVATILIVIAVPSFTIFYAQARADSNIRKIQQSIQLARNHAVSYGSRVTVCPITAQGCSENWRNNITVFSDSGQPNLIDGNDRVIYQVGPFNTKDYVGYNRPAIRFLPDGLASGTNGTLSYCPDTINNSESRAVIVSQSGRVRFSQKNDISCD</sequence>
<dbReference type="STRING" id="398579.Spea_1094"/>
<protein>
    <recommendedName>
        <fullName evidence="3">Type II secretion system protein H</fullName>
    </recommendedName>
    <alternativeName>
        <fullName evidence="11">General secretion pathway protein H</fullName>
    </alternativeName>
</protein>
<reference evidence="14 15" key="1">
    <citation type="submission" date="2007-10" db="EMBL/GenBank/DDBJ databases">
        <title>Complete sequence of Shewanella pealeana ATCC 700345.</title>
        <authorList>
            <consortium name="US DOE Joint Genome Institute"/>
            <person name="Copeland A."/>
            <person name="Lucas S."/>
            <person name="Lapidus A."/>
            <person name="Barry K."/>
            <person name="Glavina del Rio T."/>
            <person name="Dalin E."/>
            <person name="Tice H."/>
            <person name="Pitluck S."/>
            <person name="Chertkov O."/>
            <person name="Brettin T."/>
            <person name="Bruce D."/>
            <person name="Detter J.C."/>
            <person name="Han C."/>
            <person name="Schmutz J."/>
            <person name="Larimer F."/>
            <person name="Land M."/>
            <person name="Hauser L."/>
            <person name="Kyrpides N."/>
            <person name="Kim E."/>
            <person name="Zhao J.-S.Z."/>
            <person name="Manno D."/>
            <person name="Hawari J."/>
            <person name="Richardson P."/>
        </authorList>
    </citation>
    <scope>NUCLEOTIDE SEQUENCE [LARGE SCALE GENOMIC DNA]</scope>
    <source>
        <strain evidence="15">ATCC 700345 / ANG-SQ1</strain>
    </source>
</reference>
<name>A8H1I4_SHEPA</name>
<evidence type="ECO:0000256" key="6">
    <source>
        <dbReference type="ARBA" id="ARBA00022519"/>
    </source>
</evidence>
<dbReference type="Pfam" id="PF12019">
    <property type="entry name" value="GspH"/>
    <property type="match status" value="1"/>
</dbReference>
<dbReference type="KEGG" id="spl:Spea_1094"/>
<dbReference type="InterPro" id="IPR012902">
    <property type="entry name" value="N_methyl_site"/>
</dbReference>
<dbReference type="HOGENOM" id="CLU_084761_4_1_6"/>
<evidence type="ECO:0000256" key="11">
    <source>
        <dbReference type="ARBA" id="ARBA00030775"/>
    </source>
</evidence>
<dbReference type="OrthoDB" id="2313614at2"/>
<dbReference type="Gene3D" id="1.10.287.90">
    <property type="match status" value="1"/>
</dbReference>
<evidence type="ECO:0000256" key="2">
    <source>
        <dbReference type="ARBA" id="ARBA00004377"/>
    </source>
</evidence>
<evidence type="ECO:0000256" key="7">
    <source>
        <dbReference type="ARBA" id="ARBA00022692"/>
    </source>
</evidence>
<gene>
    <name evidence="14" type="ordered locus">Spea_1094</name>
</gene>
<dbReference type="GO" id="GO:0015627">
    <property type="term" value="C:type II protein secretion system complex"/>
    <property type="evidence" value="ECO:0007669"/>
    <property type="project" value="InterPro"/>
</dbReference>
<dbReference type="PROSITE" id="PS00409">
    <property type="entry name" value="PROKAR_NTER_METHYL"/>
    <property type="match status" value="1"/>
</dbReference>
<dbReference type="InterPro" id="IPR011759">
    <property type="entry name" value="Cyt_c_oxidase_su2_TM_dom"/>
</dbReference>
<keyword evidence="8 12" id="KW-1133">Transmembrane helix</keyword>
<dbReference type="InterPro" id="IPR045584">
    <property type="entry name" value="Pilin-like"/>
</dbReference>
<dbReference type="Proteomes" id="UP000002608">
    <property type="component" value="Chromosome"/>
</dbReference>